<name>A0ABV3DTF2_9ACTN</name>
<sequence length="157" mass="17865">MTDRTSPQWTAEALLTPEGVHAYSSQVEMVFQRRRRAFRELRLDVFAELLATPIPGDNAVQGRMHAWRVARQLHVMERNAQSTITAARRLEAVYRRLYVELPQARRAKELQIARRAELTARTSADIRDAANSALVEPAEVVDVTAEPPAFDLFRNAK</sequence>
<reference evidence="1 2" key="1">
    <citation type="submission" date="2024-06" db="EMBL/GenBank/DDBJ databases">
        <title>The Natural Products Discovery Center: Release of the First 8490 Sequenced Strains for Exploring Actinobacteria Biosynthetic Diversity.</title>
        <authorList>
            <person name="Kalkreuter E."/>
            <person name="Kautsar S.A."/>
            <person name="Yang D."/>
            <person name="Bader C.D."/>
            <person name="Teijaro C.N."/>
            <person name="Fluegel L."/>
            <person name="Davis C.M."/>
            <person name="Simpson J.R."/>
            <person name="Lauterbach L."/>
            <person name="Steele A.D."/>
            <person name="Gui C."/>
            <person name="Meng S."/>
            <person name="Li G."/>
            <person name="Viehrig K."/>
            <person name="Ye F."/>
            <person name="Su P."/>
            <person name="Kiefer A.F."/>
            <person name="Nichols A."/>
            <person name="Cepeda A.J."/>
            <person name="Yan W."/>
            <person name="Fan B."/>
            <person name="Jiang Y."/>
            <person name="Adhikari A."/>
            <person name="Zheng C.-J."/>
            <person name="Schuster L."/>
            <person name="Cowan T.M."/>
            <person name="Smanski M.J."/>
            <person name="Chevrette M.G."/>
            <person name="De Carvalho L.P.S."/>
            <person name="Shen B."/>
        </authorList>
    </citation>
    <scope>NUCLEOTIDE SEQUENCE [LARGE SCALE GENOMIC DNA]</scope>
    <source>
        <strain evidence="1 2">NPDC048946</strain>
    </source>
</reference>
<comment type="caution">
    <text evidence="1">The sequence shown here is derived from an EMBL/GenBank/DDBJ whole genome shotgun (WGS) entry which is preliminary data.</text>
</comment>
<proteinExistence type="predicted"/>
<organism evidence="1 2">
    <name type="scientific">Streptodolium elevatio</name>
    <dbReference type="NCBI Taxonomy" id="3157996"/>
    <lineage>
        <taxon>Bacteria</taxon>
        <taxon>Bacillati</taxon>
        <taxon>Actinomycetota</taxon>
        <taxon>Actinomycetes</taxon>
        <taxon>Kitasatosporales</taxon>
        <taxon>Streptomycetaceae</taxon>
        <taxon>Streptodolium</taxon>
    </lineage>
</organism>
<evidence type="ECO:0000313" key="2">
    <source>
        <dbReference type="Proteomes" id="UP001551482"/>
    </source>
</evidence>
<gene>
    <name evidence="1" type="ORF">AB0C36_36615</name>
</gene>
<protein>
    <submittedName>
        <fullName evidence="1">Uncharacterized protein</fullName>
    </submittedName>
</protein>
<keyword evidence="2" id="KW-1185">Reference proteome</keyword>
<evidence type="ECO:0000313" key="1">
    <source>
        <dbReference type="EMBL" id="MEU8139010.1"/>
    </source>
</evidence>
<dbReference type="RefSeq" id="WP_358362833.1">
    <property type="nucleotide sequence ID" value="NZ_JBEZFP010000150.1"/>
</dbReference>
<dbReference type="EMBL" id="JBEZFP010000150">
    <property type="protein sequence ID" value="MEU8139010.1"/>
    <property type="molecule type" value="Genomic_DNA"/>
</dbReference>
<accession>A0ABV3DTF2</accession>
<dbReference type="Proteomes" id="UP001551482">
    <property type="component" value="Unassembled WGS sequence"/>
</dbReference>